<dbReference type="OrthoDB" id="1707432at2"/>
<dbReference type="Proteomes" id="UP000095390">
    <property type="component" value="Unassembled WGS sequence"/>
</dbReference>
<protein>
    <submittedName>
        <fullName evidence="1">Uncharacterized protein</fullName>
    </submittedName>
</protein>
<dbReference type="RefSeq" id="WP_055183127.1">
    <property type="nucleotide sequence ID" value="NZ_CAUDVV010000051.1"/>
</dbReference>
<organism evidence="1 2">
    <name type="scientific">Anaerobutyricum hallii</name>
    <dbReference type="NCBI Taxonomy" id="39488"/>
    <lineage>
        <taxon>Bacteria</taxon>
        <taxon>Bacillati</taxon>
        <taxon>Bacillota</taxon>
        <taxon>Clostridia</taxon>
        <taxon>Lachnospirales</taxon>
        <taxon>Lachnospiraceae</taxon>
        <taxon>Anaerobutyricum</taxon>
    </lineage>
</organism>
<gene>
    <name evidence="1" type="ORF">ERS852578_02291</name>
</gene>
<sequence>MVEAVMRAQGYAVSMEHDMSRVFGCDRGGMSGKVDSDFIRRNSLAAVLMTCGYIYGLVDDLGKRTIEKFIEETSFYWKMNLDELLSFETPSKTVGIVTVEIAYDNGEEAVIDIIDKFSKICDLINN</sequence>
<accession>A0A173UBS3</accession>
<name>A0A173UBS3_9FIRM</name>
<reference evidence="1 2" key="1">
    <citation type="submission" date="2015-09" db="EMBL/GenBank/DDBJ databases">
        <authorList>
            <consortium name="Pathogen Informatics"/>
        </authorList>
    </citation>
    <scope>NUCLEOTIDE SEQUENCE [LARGE SCALE GENOMIC DNA]</scope>
    <source>
        <strain evidence="1 2">2789STDY5834966</strain>
    </source>
</reference>
<evidence type="ECO:0000313" key="1">
    <source>
        <dbReference type="EMBL" id="CUN11707.1"/>
    </source>
</evidence>
<dbReference type="EMBL" id="CYYC01000031">
    <property type="protein sequence ID" value="CUN11707.1"/>
    <property type="molecule type" value="Genomic_DNA"/>
</dbReference>
<dbReference type="AlphaFoldDB" id="A0A173UBS3"/>
<evidence type="ECO:0000313" key="2">
    <source>
        <dbReference type="Proteomes" id="UP000095390"/>
    </source>
</evidence>
<proteinExistence type="predicted"/>